<comment type="caution">
    <text evidence="1">The sequence shown here is derived from an EMBL/GenBank/DDBJ whole genome shotgun (WGS) entry which is preliminary data.</text>
</comment>
<sequence>LKEGVTQALPETIESSFMLGTGILSHLGVSESNIRNLLTELRTDNYAGVGKTISDKN</sequence>
<reference evidence="1" key="1">
    <citation type="submission" date="2020-10" db="EMBL/GenBank/DDBJ databases">
        <authorList>
            <person name="Gilroy R."/>
        </authorList>
    </citation>
    <scope>NUCLEOTIDE SEQUENCE</scope>
    <source>
        <strain evidence="1">ChiGjej3B3-5194</strain>
    </source>
</reference>
<accession>A0A9D1FF91</accession>
<gene>
    <name evidence="1" type="ORF">IAD02_00730</name>
</gene>
<protein>
    <submittedName>
        <fullName evidence="1">Uncharacterized protein</fullName>
    </submittedName>
</protein>
<feature type="non-terminal residue" evidence="1">
    <location>
        <position position="1"/>
    </location>
</feature>
<dbReference type="AlphaFoldDB" id="A0A9D1FF91"/>
<name>A0A9D1FF91_9PROT</name>
<reference evidence="1" key="2">
    <citation type="journal article" date="2021" name="PeerJ">
        <title>Extensive microbial diversity within the chicken gut microbiome revealed by metagenomics and culture.</title>
        <authorList>
            <person name="Gilroy R."/>
            <person name="Ravi A."/>
            <person name="Getino M."/>
            <person name="Pursley I."/>
            <person name="Horton D.L."/>
            <person name="Alikhan N.F."/>
            <person name="Baker D."/>
            <person name="Gharbi K."/>
            <person name="Hall N."/>
            <person name="Watson M."/>
            <person name="Adriaenssens E.M."/>
            <person name="Foster-Nyarko E."/>
            <person name="Jarju S."/>
            <person name="Secka A."/>
            <person name="Antonio M."/>
            <person name="Oren A."/>
            <person name="Chaudhuri R.R."/>
            <person name="La Ragione R."/>
            <person name="Hildebrand F."/>
            <person name="Pallen M.J."/>
        </authorList>
    </citation>
    <scope>NUCLEOTIDE SEQUENCE</scope>
    <source>
        <strain evidence="1">ChiGjej3B3-5194</strain>
    </source>
</reference>
<dbReference type="EMBL" id="DVJI01000005">
    <property type="protein sequence ID" value="HIS70501.1"/>
    <property type="molecule type" value="Genomic_DNA"/>
</dbReference>
<evidence type="ECO:0000313" key="1">
    <source>
        <dbReference type="EMBL" id="HIS70501.1"/>
    </source>
</evidence>
<organism evidence="1 2">
    <name type="scientific">Candidatus Enterousia intestinigallinarum</name>
    <dbReference type="NCBI Taxonomy" id="2840790"/>
    <lineage>
        <taxon>Bacteria</taxon>
        <taxon>Pseudomonadati</taxon>
        <taxon>Pseudomonadota</taxon>
        <taxon>Alphaproteobacteria</taxon>
        <taxon>Candidatus Enterousia</taxon>
    </lineage>
</organism>
<evidence type="ECO:0000313" key="2">
    <source>
        <dbReference type="Proteomes" id="UP000886742"/>
    </source>
</evidence>
<proteinExistence type="predicted"/>
<dbReference type="Proteomes" id="UP000886742">
    <property type="component" value="Unassembled WGS sequence"/>
</dbReference>